<reference evidence="2" key="2">
    <citation type="submission" date="2023-06" db="EMBL/GenBank/DDBJ databases">
        <authorList>
            <person name="Ma L."/>
            <person name="Liu K.-W."/>
            <person name="Li Z."/>
            <person name="Hsiao Y.-Y."/>
            <person name="Qi Y."/>
            <person name="Fu T."/>
            <person name="Tang G."/>
            <person name="Zhang D."/>
            <person name="Sun W.-H."/>
            <person name="Liu D.-K."/>
            <person name="Li Y."/>
            <person name="Chen G.-Z."/>
            <person name="Liu X.-D."/>
            <person name="Liao X.-Y."/>
            <person name="Jiang Y.-T."/>
            <person name="Yu X."/>
            <person name="Hao Y."/>
            <person name="Huang J."/>
            <person name="Zhao X.-W."/>
            <person name="Ke S."/>
            <person name="Chen Y.-Y."/>
            <person name="Wu W.-L."/>
            <person name="Hsu J.-L."/>
            <person name="Lin Y.-F."/>
            <person name="Huang M.-D."/>
            <person name="Li C.-Y."/>
            <person name="Huang L."/>
            <person name="Wang Z.-W."/>
            <person name="Zhao X."/>
            <person name="Zhong W.-Y."/>
            <person name="Peng D.-H."/>
            <person name="Ahmad S."/>
            <person name="Lan S."/>
            <person name="Zhang J.-S."/>
            <person name="Tsai W.-C."/>
            <person name="Van De Peer Y."/>
            <person name="Liu Z.-J."/>
        </authorList>
    </citation>
    <scope>NUCLEOTIDE SEQUENCE</scope>
    <source>
        <strain evidence="2">CP</strain>
        <tissue evidence="2">Leaves</tissue>
    </source>
</reference>
<feature type="region of interest" description="Disordered" evidence="1">
    <location>
        <begin position="1"/>
        <end position="22"/>
    </location>
</feature>
<keyword evidence="3" id="KW-1185">Reference proteome</keyword>
<dbReference type="Proteomes" id="UP001180020">
    <property type="component" value="Unassembled WGS sequence"/>
</dbReference>
<protein>
    <submittedName>
        <fullName evidence="2">Uncharacterized protein</fullName>
    </submittedName>
</protein>
<name>A0AAV9F1R3_ACOCL</name>
<evidence type="ECO:0000313" key="2">
    <source>
        <dbReference type="EMBL" id="KAK1319053.1"/>
    </source>
</evidence>
<reference evidence="2" key="1">
    <citation type="journal article" date="2023" name="Nat. Commun.">
        <title>Diploid and tetraploid genomes of Acorus and the evolution of monocots.</title>
        <authorList>
            <person name="Ma L."/>
            <person name="Liu K.W."/>
            <person name="Li Z."/>
            <person name="Hsiao Y.Y."/>
            <person name="Qi Y."/>
            <person name="Fu T."/>
            <person name="Tang G.D."/>
            <person name="Zhang D."/>
            <person name="Sun W.H."/>
            <person name="Liu D.K."/>
            <person name="Li Y."/>
            <person name="Chen G.Z."/>
            <person name="Liu X.D."/>
            <person name="Liao X.Y."/>
            <person name="Jiang Y.T."/>
            <person name="Yu X."/>
            <person name="Hao Y."/>
            <person name="Huang J."/>
            <person name="Zhao X.W."/>
            <person name="Ke S."/>
            <person name="Chen Y.Y."/>
            <person name="Wu W.L."/>
            <person name="Hsu J.L."/>
            <person name="Lin Y.F."/>
            <person name="Huang M.D."/>
            <person name="Li C.Y."/>
            <person name="Huang L."/>
            <person name="Wang Z.W."/>
            <person name="Zhao X."/>
            <person name="Zhong W.Y."/>
            <person name="Peng D.H."/>
            <person name="Ahmad S."/>
            <person name="Lan S."/>
            <person name="Zhang J.S."/>
            <person name="Tsai W.C."/>
            <person name="Van de Peer Y."/>
            <person name="Liu Z.J."/>
        </authorList>
    </citation>
    <scope>NUCLEOTIDE SEQUENCE</scope>
    <source>
        <strain evidence="2">CP</strain>
    </source>
</reference>
<evidence type="ECO:0000256" key="1">
    <source>
        <dbReference type="SAM" id="MobiDB-lite"/>
    </source>
</evidence>
<evidence type="ECO:0000313" key="3">
    <source>
        <dbReference type="Proteomes" id="UP001180020"/>
    </source>
</evidence>
<dbReference type="EMBL" id="JAUJYO010000004">
    <property type="protein sequence ID" value="KAK1319053.1"/>
    <property type="molecule type" value="Genomic_DNA"/>
</dbReference>
<proteinExistence type="predicted"/>
<accession>A0AAV9F1R3</accession>
<feature type="compositionally biased region" description="Polar residues" evidence="1">
    <location>
        <begin position="7"/>
        <end position="18"/>
    </location>
</feature>
<comment type="caution">
    <text evidence="2">The sequence shown here is derived from an EMBL/GenBank/DDBJ whole genome shotgun (WGS) entry which is preliminary data.</text>
</comment>
<gene>
    <name evidence="2" type="ORF">QJS10_CPB04g01245</name>
</gene>
<dbReference type="AlphaFoldDB" id="A0AAV9F1R3"/>
<sequence length="69" mass="7828">MEDLPSANRTRGSQSNAPFDSVNIVEDIDMADECEGPINRDGDNEDPFTYLILLVAKWKRQKDTVPFIQ</sequence>
<organism evidence="2 3">
    <name type="scientific">Acorus calamus</name>
    <name type="common">Sweet flag</name>
    <dbReference type="NCBI Taxonomy" id="4465"/>
    <lineage>
        <taxon>Eukaryota</taxon>
        <taxon>Viridiplantae</taxon>
        <taxon>Streptophyta</taxon>
        <taxon>Embryophyta</taxon>
        <taxon>Tracheophyta</taxon>
        <taxon>Spermatophyta</taxon>
        <taxon>Magnoliopsida</taxon>
        <taxon>Liliopsida</taxon>
        <taxon>Acoraceae</taxon>
        <taxon>Acorus</taxon>
    </lineage>
</organism>